<evidence type="ECO:0000256" key="7">
    <source>
        <dbReference type="PIRSR" id="PIRSR038992-1"/>
    </source>
</evidence>
<dbReference type="CDD" id="cd00958">
    <property type="entry name" value="DhnA"/>
    <property type="match status" value="1"/>
</dbReference>
<keyword evidence="5" id="KW-0704">Schiff base</keyword>
<reference evidence="9" key="1">
    <citation type="submission" date="2010-02" db="EMBL/GenBank/DDBJ databases">
        <title>Complete sequence of Ferroglobus placidus DSM 10642.</title>
        <authorList>
            <consortium name="US DOE Joint Genome Institute"/>
            <person name="Lucas S."/>
            <person name="Copeland A."/>
            <person name="Lapidus A."/>
            <person name="Cheng J.-F."/>
            <person name="Bruce D."/>
            <person name="Goodwin L."/>
            <person name="Pitluck S."/>
            <person name="Saunders E."/>
            <person name="Brettin T."/>
            <person name="Detter J.C."/>
            <person name="Han C."/>
            <person name="Tapia R."/>
            <person name="Larimer F."/>
            <person name="Land M."/>
            <person name="Hauser L."/>
            <person name="Kyrpides N."/>
            <person name="Ivanova N."/>
            <person name="Holmes D."/>
            <person name="Lovley D."/>
            <person name="Kyrpides N."/>
            <person name="Anderson I.J."/>
            <person name="Woyke T."/>
        </authorList>
    </citation>
    <scope>NUCLEOTIDE SEQUENCE [LARGE SCALE GENOMIC DNA]</scope>
    <source>
        <strain evidence="9">DSM 10642 / AEDII12DO</strain>
    </source>
</reference>
<evidence type="ECO:0000256" key="2">
    <source>
        <dbReference type="ARBA" id="ARBA00022605"/>
    </source>
</evidence>
<dbReference type="RefSeq" id="WP_012966710.1">
    <property type="nucleotide sequence ID" value="NC_013849.1"/>
</dbReference>
<keyword evidence="8" id="KW-0456">Lyase</keyword>
<dbReference type="InterPro" id="IPR002915">
    <property type="entry name" value="DeoC/FbaB/LacD_aldolase"/>
</dbReference>
<dbReference type="InterPro" id="IPR010210">
    <property type="entry name" value="ADH_synthase"/>
</dbReference>
<accession>D3S1A8</accession>
<evidence type="ECO:0000256" key="4">
    <source>
        <dbReference type="ARBA" id="ARBA00023141"/>
    </source>
</evidence>
<dbReference type="EMBL" id="CP001899">
    <property type="protein sequence ID" value="ADC66372.1"/>
    <property type="molecule type" value="Genomic_DNA"/>
</dbReference>
<dbReference type="InterPro" id="IPR041720">
    <property type="entry name" value="FbaB-like"/>
</dbReference>
<dbReference type="NCBIfam" id="TIGR01949">
    <property type="entry name" value="ADH_synth"/>
    <property type="match status" value="1"/>
</dbReference>
<dbReference type="AlphaFoldDB" id="D3S1A8"/>
<dbReference type="SUPFAM" id="SSF51569">
    <property type="entry name" value="Aldolase"/>
    <property type="match status" value="1"/>
</dbReference>
<dbReference type="InterPro" id="IPR013785">
    <property type="entry name" value="Aldolase_TIM"/>
</dbReference>
<proteinExistence type="inferred from homology"/>
<evidence type="ECO:0000256" key="5">
    <source>
        <dbReference type="ARBA" id="ARBA00023270"/>
    </source>
</evidence>
<dbReference type="GO" id="GO:0016836">
    <property type="term" value="F:hydro-lyase activity"/>
    <property type="evidence" value="ECO:0007669"/>
    <property type="project" value="InterPro"/>
</dbReference>
<dbReference type="STRING" id="589924.Ferp_2248"/>
<dbReference type="EC" id="2.2.1.10" evidence="6"/>
<dbReference type="eggNOG" id="arCOG04044">
    <property type="taxonomic scope" value="Archaea"/>
</dbReference>
<comment type="similarity">
    <text evidence="1">Belongs to the DeoC/FbaB aldolase family.</text>
</comment>
<dbReference type="Gene3D" id="3.20.20.70">
    <property type="entry name" value="Aldolase class I"/>
    <property type="match status" value="1"/>
</dbReference>
<dbReference type="Pfam" id="PF01791">
    <property type="entry name" value="DeoC"/>
    <property type="match status" value="1"/>
</dbReference>
<evidence type="ECO:0000313" key="8">
    <source>
        <dbReference type="EMBL" id="ADC66372.1"/>
    </source>
</evidence>
<dbReference type="PaxDb" id="589924-Ferp_2248"/>
<feature type="active site" description="Proton donor" evidence="7">
    <location>
        <position position="141"/>
    </location>
</feature>
<evidence type="ECO:0000313" key="9">
    <source>
        <dbReference type="Proteomes" id="UP000002613"/>
    </source>
</evidence>
<dbReference type="GO" id="GO:0016740">
    <property type="term" value="F:transferase activity"/>
    <property type="evidence" value="ECO:0007669"/>
    <property type="project" value="UniProtKB-KW"/>
</dbReference>
<keyword evidence="2" id="KW-0028">Amino-acid biosynthesis</keyword>
<dbReference type="Proteomes" id="UP000002613">
    <property type="component" value="Chromosome"/>
</dbReference>
<dbReference type="PANTHER" id="PTHR47916">
    <property type="entry name" value="FRUCTOSE-BISPHOSPHATE ALDOLASE CLASS 1"/>
    <property type="match status" value="1"/>
</dbReference>
<dbReference type="OrthoDB" id="50091at2157"/>
<protein>
    <recommendedName>
        <fullName evidence="6">2-amino-3,7-dideoxy-D-threo-hept-6-ulosonate synthase</fullName>
        <ecNumber evidence="6">2.2.1.10</ecNumber>
    </recommendedName>
</protein>
<dbReference type="HOGENOM" id="CLU_057069_2_0_2"/>
<keyword evidence="4" id="KW-0057">Aromatic amino acid biosynthesis</keyword>
<organism evidence="8 9">
    <name type="scientific">Ferroglobus placidus (strain DSM 10642 / AEDII12DO)</name>
    <dbReference type="NCBI Taxonomy" id="589924"/>
    <lineage>
        <taxon>Archaea</taxon>
        <taxon>Methanobacteriati</taxon>
        <taxon>Methanobacteriota</taxon>
        <taxon>Archaeoglobi</taxon>
        <taxon>Archaeoglobales</taxon>
        <taxon>Archaeoglobaceae</taxon>
        <taxon>Ferroglobus</taxon>
    </lineage>
</organism>
<evidence type="ECO:0000256" key="1">
    <source>
        <dbReference type="ARBA" id="ARBA00008116"/>
    </source>
</evidence>
<dbReference type="PIRSF" id="PIRSF038992">
    <property type="entry name" value="Aldolase_Ia"/>
    <property type="match status" value="1"/>
</dbReference>
<keyword evidence="3" id="KW-0808">Transferase</keyword>
<sequence>MVGKRRRLKKIFRNDLSLVVPMDHGITKPEAGLEKIDFLLERLDGLADAFVLHKGVVKHSKYVEEMESALIVHLSASTSLSPDPNAKTIVTSVKKAVELGADAVSVHINVGSETEERQLKEVGMVAEEADEYGVPLLVMSYPRGRGVDEKKVENVMHAARVAYELGADIIKTNYTGSAESFSKVVEIVDVPVLIAGGNKKSFESFLMDVRNAIRAGAKGVAAGRNVFQAEDPRGVVMAIKSAFKEALIGVGDEGALAAKQR</sequence>
<evidence type="ECO:0000256" key="6">
    <source>
        <dbReference type="NCBIfam" id="TIGR01949"/>
    </source>
</evidence>
<reference evidence="8 9" key="2">
    <citation type="journal article" date="2011" name="Stand. Genomic Sci.">
        <title>Complete genome sequence of Ferroglobus placidus AEDII12DO.</title>
        <authorList>
            <person name="Anderson I."/>
            <person name="Risso C."/>
            <person name="Holmes D."/>
            <person name="Lucas S."/>
            <person name="Copeland A."/>
            <person name="Lapidus A."/>
            <person name="Cheng J.F."/>
            <person name="Bruce D."/>
            <person name="Goodwin L."/>
            <person name="Pitluck S."/>
            <person name="Saunders E."/>
            <person name="Brettin T."/>
            <person name="Detter J.C."/>
            <person name="Han C."/>
            <person name="Tapia R."/>
            <person name="Larimer F."/>
            <person name="Land M."/>
            <person name="Hauser L."/>
            <person name="Woyke T."/>
            <person name="Lovley D."/>
            <person name="Kyrpides N."/>
            <person name="Ivanova N."/>
        </authorList>
    </citation>
    <scope>NUCLEOTIDE SEQUENCE [LARGE SCALE GENOMIC DNA]</scope>
    <source>
        <strain evidence="9">DSM 10642 / AEDII12DO</strain>
    </source>
</reference>
<name>D3S1A8_FERPA</name>
<dbReference type="InterPro" id="IPR050456">
    <property type="entry name" value="DeoC/FbaB_aldolase"/>
</dbReference>
<dbReference type="GO" id="GO:0004332">
    <property type="term" value="F:fructose-bisphosphate aldolase activity"/>
    <property type="evidence" value="ECO:0007669"/>
    <property type="project" value="InterPro"/>
</dbReference>
<gene>
    <name evidence="8" type="ordered locus">Ferp_2248</name>
</gene>
<dbReference type="KEGG" id="fpl:Ferp_2248"/>
<dbReference type="GO" id="GO:0009073">
    <property type="term" value="P:aromatic amino acid family biosynthetic process"/>
    <property type="evidence" value="ECO:0007669"/>
    <property type="project" value="UniProtKB-KW"/>
</dbReference>
<evidence type="ECO:0000256" key="3">
    <source>
        <dbReference type="ARBA" id="ARBA00022679"/>
    </source>
</evidence>
<keyword evidence="9" id="KW-1185">Reference proteome</keyword>
<dbReference type="PANTHER" id="PTHR47916:SF1">
    <property type="entry name" value="3-HYDROXY-5-PHOSPHONOOXYPENTANE-2,4-DIONE THIOLASE"/>
    <property type="match status" value="1"/>
</dbReference>
<dbReference type="GeneID" id="8779787"/>
<dbReference type="GO" id="GO:0008652">
    <property type="term" value="P:amino acid biosynthetic process"/>
    <property type="evidence" value="ECO:0007669"/>
    <property type="project" value="UniProtKB-KW"/>
</dbReference>
<dbReference type="SMART" id="SM01133">
    <property type="entry name" value="DeoC"/>
    <property type="match status" value="1"/>
</dbReference>
<feature type="active site" description="Schiff-base intermediate with dihydroxyacetone-P" evidence="7">
    <location>
        <position position="171"/>
    </location>
</feature>
<dbReference type="NCBIfam" id="NF005556">
    <property type="entry name" value="PRK07226.1"/>
    <property type="match status" value="1"/>
</dbReference>